<dbReference type="Proteomes" id="UP001431429">
    <property type="component" value="Unassembled WGS sequence"/>
</dbReference>
<evidence type="ECO:0000259" key="1">
    <source>
        <dbReference type="Pfam" id="PF09458"/>
    </source>
</evidence>
<comment type="caution">
    <text evidence="2">The sequence shown here is derived from an EMBL/GenBank/DDBJ whole genome shotgun (WGS) entry which is preliminary data.</text>
</comment>
<proteinExistence type="predicted"/>
<organism evidence="2 3">
    <name type="scientific">Streptomyces albipurpureus</name>
    <dbReference type="NCBI Taxonomy" id="2897419"/>
    <lineage>
        <taxon>Bacteria</taxon>
        <taxon>Bacillati</taxon>
        <taxon>Actinomycetota</taxon>
        <taxon>Actinomycetes</taxon>
        <taxon>Kitasatosporales</taxon>
        <taxon>Streptomycetaceae</taxon>
        <taxon>Streptomyces</taxon>
    </lineage>
</organism>
<dbReference type="Pfam" id="PF09458">
    <property type="entry name" value="H_lectin"/>
    <property type="match status" value="1"/>
</dbReference>
<evidence type="ECO:0000313" key="2">
    <source>
        <dbReference type="EMBL" id="MCM2391717.1"/>
    </source>
</evidence>
<evidence type="ECO:0000313" key="3">
    <source>
        <dbReference type="Proteomes" id="UP001431429"/>
    </source>
</evidence>
<dbReference type="Gene3D" id="2.60.40.2080">
    <property type="match status" value="1"/>
</dbReference>
<name>A0ABT0USZ0_9ACTN</name>
<accession>A0ABT0USZ0</accession>
<sequence>MPNFDRYDQKVPYPVLGDAPNIETSMRDLVNTSMSRTALRFPSATQRTAVLTGDSAPVLGMLTWLDNVKRYEYWDGAAWRRVVPQEQSGTVNVSFTNLDDRVIPVAFPQVFSAAPRVFANINSAAGVTGRWDVRAYDVTASGFTIFLYAHQPGALATWSNVPVFWFATSV</sequence>
<keyword evidence="3" id="KW-1185">Reference proteome</keyword>
<dbReference type="RefSeq" id="WP_250922043.1">
    <property type="nucleotide sequence ID" value="NZ_JAMQAW010000032.1"/>
</dbReference>
<dbReference type="InterPro" id="IPR037221">
    <property type="entry name" value="H-type_lectin_dom_sf"/>
</dbReference>
<dbReference type="InterPro" id="IPR019019">
    <property type="entry name" value="H-type_lectin_domain"/>
</dbReference>
<dbReference type="SUPFAM" id="SSF141086">
    <property type="entry name" value="Agglutinin HPA-like"/>
    <property type="match status" value="1"/>
</dbReference>
<gene>
    <name evidence="2" type="ORF">NBG84_26110</name>
</gene>
<dbReference type="EMBL" id="JAMQAW010000032">
    <property type="protein sequence ID" value="MCM2391717.1"/>
    <property type="molecule type" value="Genomic_DNA"/>
</dbReference>
<feature type="domain" description="H-type lectin" evidence="1">
    <location>
        <begin position="104"/>
        <end position="167"/>
    </location>
</feature>
<protein>
    <submittedName>
        <fullName evidence="2">H-type lectin domain-containing protein</fullName>
    </submittedName>
</protein>
<reference evidence="2" key="1">
    <citation type="submission" date="2022-06" db="EMBL/GenBank/DDBJ databases">
        <title>Genome public.</title>
        <authorList>
            <person name="Sun Q."/>
        </authorList>
    </citation>
    <scope>NUCLEOTIDE SEQUENCE</scope>
    <source>
        <strain evidence="2">CWNU-1</strain>
    </source>
</reference>